<organism evidence="12 13">
    <name type="scientific">Discina gigas</name>
    <dbReference type="NCBI Taxonomy" id="1032678"/>
    <lineage>
        <taxon>Eukaryota</taxon>
        <taxon>Fungi</taxon>
        <taxon>Dikarya</taxon>
        <taxon>Ascomycota</taxon>
        <taxon>Pezizomycotina</taxon>
        <taxon>Pezizomycetes</taxon>
        <taxon>Pezizales</taxon>
        <taxon>Discinaceae</taxon>
        <taxon>Discina</taxon>
    </lineage>
</organism>
<evidence type="ECO:0000259" key="11">
    <source>
        <dbReference type="PROSITE" id="PS50011"/>
    </source>
</evidence>
<comment type="subunit">
    <text evidence="2">Component of the EKC/KEOPS complex composed of at least BUD32, CGI121, GON7, KAE1 and PCC1; the whole complex dimerizes.</text>
</comment>
<comment type="catalytic activity">
    <reaction evidence="8">
        <text>L-threonyl-[protein] + ATP = O-phospho-L-threonyl-[protein] + ADP + H(+)</text>
        <dbReference type="Rhea" id="RHEA:46608"/>
        <dbReference type="Rhea" id="RHEA-COMP:11060"/>
        <dbReference type="Rhea" id="RHEA-COMP:11605"/>
        <dbReference type="ChEBI" id="CHEBI:15378"/>
        <dbReference type="ChEBI" id="CHEBI:30013"/>
        <dbReference type="ChEBI" id="CHEBI:30616"/>
        <dbReference type="ChEBI" id="CHEBI:61977"/>
        <dbReference type="ChEBI" id="CHEBI:456216"/>
        <dbReference type="EC" id="2.7.11.1"/>
    </reaction>
</comment>
<evidence type="ECO:0000256" key="7">
    <source>
        <dbReference type="ARBA" id="ARBA00033194"/>
    </source>
</evidence>
<evidence type="ECO:0000256" key="3">
    <source>
        <dbReference type="ARBA" id="ARBA00012513"/>
    </source>
</evidence>
<evidence type="ECO:0000256" key="4">
    <source>
        <dbReference type="ARBA" id="ARBA00013948"/>
    </source>
</evidence>
<comment type="catalytic activity">
    <reaction evidence="9">
        <text>L-seryl-[protein] + ATP = O-phospho-L-seryl-[protein] + ADP + H(+)</text>
        <dbReference type="Rhea" id="RHEA:17989"/>
        <dbReference type="Rhea" id="RHEA-COMP:9863"/>
        <dbReference type="Rhea" id="RHEA-COMP:11604"/>
        <dbReference type="ChEBI" id="CHEBI:15378"/>
        <dbReference type="ChEBI" id="CHEBI:29999"/>
        <dbReference type="ChEBI" id="CHEBI:30616"/>
        <dbReference type="ChEBI" id="CHEBI:83421"/>
        <dbReference type="ChEBI" id="CHEBI:456216"/>
        <dbReference type="EC" id="2.7.11.1"/>
    </reaction>
</comment>
<dbReference type="InterPro" id="IPR008266">
    <property type="entry name" value="Tyr_kinase_AS"/>
</dbReference>
<dbReference type="EC" id="2.7.11.1" evidence="3"/>
<feature type="domain" description="Protein kinase" evidence="11">
    <location>
        <begin position="494"/>
        <end position="919"/>
    </location>
</feature>
<dbReference type="Proteomes" id="UP001447188">
    <property type="component" value="Unassembled WGS sequence"/>
</dbReference>
<dbReference type="PANTHER" id="PTHR38248:SF2">
    <property type="entry name" value="FUNK1 11"/>
    <property type="match status" value="1"/>
</dbReference>
<evidence type="ECO:0000256" key="1">
    <source>
        <dbReference type="ARBA" id="ARBA00003747"/>
    </source>
</evidence>
<dbReference type="Gene3D" id="1.10.510.10">
    <property type="entry name" value="Transferase(Phosphotransferase) domain 1"/>
    <property type="match status" value="1"/>
</dbReference>
<dbReference type="InterPro" id="IPR040976">
    <property type="entry name" value="Pkinase_fungal"/>
</dbReference>
<evidence type="ECO:0000256" key="10">
    <source>
        <dbReference type="SAM" id="MobiDB-lite"/>
    </source>
</evidence>
<evidence type="ECO:0000256" key="8">
    <source>
        <dbReference type="ARBA" id="ARBA00047899"/>
    </source>
</evidence>
<gene>
    <name evidence="12" type="ORF">Q9L58_008423</name>
</gene>
<dbReference type="InterPro" id="IPR000719">
    <property type="entry name" value="Prot_kinase_dom"/>
</dbReference>
<comment type="caution">
    <text evidence="12">The sequence shown here is derived from an EMBL/GenBank/DDBJ whole genome shotgun (WGS) entry which is preliminary data.</text>
</comment>
<dbReference type="PROSITE" id="PS00109">
    <property type="entry name" value="PROTEIN_KINASE_TYR"/>
    <property type="match status" value="1"/>
</dbReference>
<protein>
    <recommendedName>
        <fullName evidence="5">EKC/KEOPS complex subunit BUD32</fullName>
        <ecNumber evidence="3">2.7.11.1</ecNumber>
    </recommendedName>
    <alternativeName>
        <fullName evidence="6 7">Atypical Serine/threonine protein kinase BUD32</fullName>
    </alternativeName>
    <alternativeName>
        <fullName evidence="4">EKC/KEOPS complex subunit bud32</fullName>
    </alternativeName>
</protein>
<evidence type="ECO:0000256" key="2">
    <source>
        <dbReference type="ARBA" id="ARBA00011534"/>
    </source>
</evidence>
<evidence type="ECO:0000256" key="9">
    <source>
        <dbReference type="ARBA" id="ARBA00048679"/>
    </source>
</evidence>
<accession>A0ABR3G9S8</accession>
<name>A0ABR3G9S8_9PEZI</name>
<dbReference type="EMBL" id="JBBBZM010000156">
    <property type="protein sequence ID" value="KAL0632702.1"/>
    <property type="molecule type" value="Genomic_DNA"/>
</dbReference>
<dbReference type="PANTHER" id="PTHR38248">
    <property type="entry name" value="FUNK1 6"/>
    <property type="match status" value="1"/>
</dbReference>
<dbReference type="Pfam" id="PF17667">
    <property type="entry name" value="Pkinase_fungal"/>
    <property type="match status" value="1"/>
</dbReference>
<evidence type="ECO:0000256" key="6">
    <source>
        <dbReference type="ARBA" id="ARBA00030980"/>
    </source>
</evidence>
<evidence type="ECO:0000256" key="5">
    <source>
        <dbReference type="ARBA" id="ARBA00019973"/>
    </source>
</evidence>
<dbReference type="InterPro" id="IPR011009">
    <property type="entry name" value="Kinase-like_dom_sf"/>
</dbReference>
<comment type="function">
    <text evidence="1">Component of the EKC/KEOPS complex that is required for the formation of a threonylcarbamoyl group on adenosine at position 37 (t(6)A37) in tRNAs that read codons beginning with adenine. The complex is probably involved in the transfer of the threonylcarbamoyl moiety of threonylcarbamoyl-AMP (TC-AMP) to the N6 group of A37. BUD32 has ATPase activity in the context of the EKC/KEOPS complex and likely plays a supporting role to the catalytic subunit KAE1. The EKC/KEOPS complex also promotes both telomere uncapping and telomere elongation. The complex is required for efficient recruitment of transcriptional coactivators.</text>
</comment>
<dbReference type="SUPFAM" id="SSF56112">
    <property type="entry name" value="Protein kinase-like (PK-like)"/>
    <property type="match status" value="1"/>
</dbReference>
<proteinExistence type="predicted"/>
<feature type="compositionally biased region" description="Polar residues" evidence="10">
    <location>
        <begin position="196"/>
        <end position="216"/>
    </location>
</feature>
<feature type="region of interest" description="Disordered" evidence="10">
    <location>
        <begin position="176"/>
        <end position="219"/>
    </location>
</feature>
<reference evidence="12 13" key="1">
    <citation type="submission" date="2024-02" db="EMBL/GenBank/DDBJ databases">
        <title>Discinaceae phylogenomics.</title>
        <authorList>
            <person name="Dirks A.C."/>
            <person name="James T.Y."/>
        </authorList>
    </citation>
    <scope>NUCLEOTIDE SEQUENCE [LARGE SCALE GENOMIC DNA]</scope>
    <source>
        <strain evidence="12 13">ACD0624</strain>
    </source>
</reference>
<sequence>MTAWIDTLPSELASAIVESNLLELLAPCRASFSDTFGEAPILSDEASLDDIGHLDHNPTRFAFFYNILCVPDNAILSVNEILVRLTATPVACNWNIQYTREWPRLSSAMFQLLADIGGDIRLLSSCATLLSQVIGCASSAAIWRSVFEIVDRSTPVVSILTEVILENVSEGLSLSSSIHPPTAGQHPSSAPPLTAKSRNTPIKPNSGTYTTQSGTHSEVDPRLRAELKRLTFPNTPGFMDAFFSSYQSKATEILQLKQFADLRSINQWTEFPRPPTPIPTEKWFLGLANRVLAATGVSRRYAASPGKPLVGCPSLRKPDLMLMPANAAVNWSSVLVVGELKQNRQKGLEVKTIVQLANYVRLMFATQHSRRFIHAFTICDEYMRCWIFHRGGLMGGDEFSINKDPQLFLSVILGYAAMNDHDLGFDPTLLFTEEGMIIGQMQDKIRLTRPAFFCPPSIASRGTTCWNATLVTDTTARYVLKDSWRSAHHGHEGEMLAKARGRGVIGIVEYIAHEDVTINGELDNLFANVMKGLQVGKAINLVAPKSMFEGRVGWATDQTISSWKNCVKLLGESKTSGAQASGAEASGAEASGARVSGVQVSGVQVSGVQVSANGFIPDPPTPPISNKNQLENSLRVGRPLSISNKRRRSGMADALSLTSSARKRVKALTPHCHPFDRIHTRVLTRKGRSITAFTSAHELLHAFYGAIKGHRSLYENGILHRDVSINNIMITFPDEYRPDGLRGFLIDLDMAIEISDTEPSGAPHRTGTMEFMAIGTLNGEVHTFRHDLESFYYVFLWICVREQPWTEAKKYQNRVWKTVLDDWGSTFERAARAKWGDMGRAPVGSGMGLERILDAFEDWAMELQVLARRIRDILFPLGKEGMCFSIGMEVYDKILGLLQVHADVLQADTGARESQALGV</sequence>
<evidence type="ECO:0000313" key="13">
    <source>
        <dbReference type="Proteomes" id="UP001447188"/>
    </source>
</evidence>
<evidence type="ECO:0000313" key="12">
    <source>
        <dbReference type="EMBL" id="KAL0632702.1"/>
    </source>
</evidence>
<dbReference type="PROSITE" id="PS50011">
    <property type="entry name" value="PROTEIN_KINASE_DOM"/>
    <property type="match status" value="1"/>
</dbReference>
<keyword evidence="13" id="KW-1185">Reference proteome</keyword>